<name>A0ABU9MXP4_9GAMM</name>
<dbReference type="PANTHER" id="PTHR43597">
    <property type="entry name" value="SULFUR ACCEPTOR PROTEIN CSDE"/>
    <property type="match status" value="1"/>
</dbReference>
<dbReference type="Pfam" id="PF02657">
    <property type="entry name" value="SufE"/>
    <property type="match status" value="1"/>
</dbReference>
<comment type="similarity">
    <text evidence="1">Belongs to the SufE family.</text>
</comment>
<evidence type="ECO:0000313" key="3">
    <source>
        <dbReference type="EMBL" id="MEM0515196.1"/>
    </source>
</evidence>
<evidence type="ECO:0000259" key="2">
    <source>
        <dbReference type="Pfam" id="PF02657"/>
    </source>
</evidence>
<dbReference type="InterPro" id="IPR003808">
    <property type="entry name" value="Fe-S_metab-assoc_dom"/>
</dbReference>
<evidence type="ECO:0000313" key="4">
    <source>
        <dbReference type="Proteomes" id="UP001447008"/>
    </source>
</evidence>
<reference evidence="3 4" key="1">
    <citation type="submission" date="2024-03" db="EMBL/GenBank/DDBJ databases">
        <title>Pseudoalteromonas qingdaonensis sp. nov., isolated from the intestines of marine benthic organisms.</title>
        <authorList>
            <person name="Lin X."/>
            <person name="Fang S."/>
            <person name="Hu X."/>
        </authorList>
    </citation>
    <scope>NUCLEOTIDE SEQUENCE [LARGE SCALE GENOMIC DNA]</scope>
    <source>
        <strain evidence="3 4">YIC-827</strain>
    </source>
</reference>
<dbReference type="Gene3D" id="3.90.1010.10">
    <property type="match status" value="1"/>
</dbReference>
<proteinExistence type="inferred from homology"/>
<organism evidence="3 4">
    <name type="scientific">Pseudoalteromonas qingdaonensis</name>
    <dbReference type="NCBI Taxonomy" id="3131913"/>
    <lineage>
        <taxon>Bacteria</taxon>
        <taxon>Pseudomonadati</taxon>
        <taxon>Pseudomonadota</taxon>
        <taxon>Gammaproteobacteria</taxon>
        <taxon>Alteromonadales</taxon>
        <taxon>Pseudoalteromonadaceae</taxon>
        <taxon>Pseudoalteromonas</taxon>
    </lineage>
</organism>
<dbReference type="Proteomes" id="UP001447008">
    <property type="component" value="Unassembled WGS sequence"/>
</dbReference>
<dbReference type="EMBL" id="JBCGCU010000006">
    <property type="protein sequence ID" value="MEM0515196.1"/>
    <property type="molecule type" value="Genomic_DNA"/>
</dbReference>
<gene>
    <name evidence="3" type="ORF">WCN91_07105</name>
</gene>
<dbReference type="RefSeq" id="WP_342677644.1">
    <property type="nucleotide sequence ID" value="NZ_JBCGCU010000006.1"/>
</dbReference>
<keyword evidence="4" id="KW-1185">Reference proteome</keyword>
<dbReference type="SUPFAM" id="SSF82649">
    <property type="entry name" value="SufE/NifU"/>
    <property type="match status" value="1"/>
</dbReference>
<evidence type="ECO:0000256" key="1">
    <source>
        <dbReference type="ARBA" id="ARBA00010282"/>
    </source>
</evidence>
<protein>
    <submittedName>
        <fullName evidence="3">SufE family protein</fullName>
    </submittedName>
</protein>
<accession>A0ABU9MXP4</accession>
<dbReference type="PANTHER" id="PTHR43597:SF5">
    <property type="entry name" value="SUFE-LIKE PROTEIN 2, CHLOROPLASTIC"/>
    <property type="match status" value="1"/>
</dbReference>
<comment type="caution">
    <text evidence="3">The sequence shown here is derived from an EMBL/GenBank/DDBJ whole genome shotgun (WGS) entry which is preliminary data.</text>
</comment>
<feature type="domain" description="Fe-S metabolism associated" evidence="2">
    <location>
        <begin position="10"/>
        <end position="130"/>
    </location>
</feature>
<sequence>MVENFNELKQQFIALGSWQQRYRELMLLGKTLPVMANELKVDEAKVAGCESNVWMYIDFTPQEDQLLIIADSDTRIVKGLLAVILLMYRDKTPAQILAIDAEKEFDELGLLKHLSPSRGNGIRAIVQQINAFAEQHL</sequence>